<dbReference type="Proteomes" id="UP000234323">
    <property type="component" value="Unassembled WGS sequence"/>
</dbReference>
<sequence>MPKIVSSSTVSSSEQLVANPEQHLHVYYCLYARLERLPRRTTDRAYIISNG</sequence>
<protein>
    <submittedName>
        <fullName evidence="1">Uncharacterized protein</fullName>
    </submittedName>
</protein>
<dbReference type="AlphaFoldDB" id="A0A2I1H0Y0"/>
<accession>A0A2I1H0Y0</accession>
<keyword evidence="2" id="KW-1185">Reference proteome</keyword>
<proteinExistence type="predicted"/>
<comment type="caution">
    <text evidence="1">The sequence shown here is derived from an EMBL/GenBank/DDBJ whole genome shotgun (WGS) entry which is preliminary data.</text>
</comment>
<evidence type="ECO:0000313" key="1">
    <source>
        <dbReference type="EMBL" id="PKY52552.1"/>
    </source>
</evidence>
<name>A0A2I1H0Y0_9GLOM</name>
<reference evidence="1 2" key="1">
    <citation type="submission" date="2015-10" db="EMBL/GenBank/DDBJ databases">
        <title>Genome analyses suggest a sexual origin of heterokaryosis in a supposedly ancient asexual fungus.</title>
        <authorList>
            <person name="Ropars J."/>
            <person name="Sedzielewska K."/>
            <person name="Noel J."/>
            <person name="Charron P."/>
            <person name="Farinelli L."/>
            <person name="Marton T."/>
            <person name="Kruger M."/>
            <person name="Pelin A."/>
            <person name="Brachmann A."/>
            <person name="Corradi N."/>
        </authorList>
    </citation>
    <scope>NUCLEOTIDE SEQUENCE [LARGE SCALE GENOMIC DNA]</scope>
    <source>
        <strain evidence="1 2">A4</strain>
    </source>
</reference>
<gene>
    <name evidence="1" type="ORF">RhiirA4_408417</name>
</gene>
<organism evidence="1 2">
    <name type="scientific">Rhizophagus irregularis</name>
    <dbReference type="NCBI Taxonomy" id="588596"/>
    <lineage>
        <taxon>Eukaryota</taxon>
        <taxon>Fungi</taxon>
        <taxon>Fungi incertae sedis</taxon>
        <taxon>Mucoromycota</taxon>
        <taxon>Glomeromycotina</taxon>
        <taxon>Glomeromycetes</taxon>
        <taxon>Glomerales</taxon>
        <taxon>Glomeraceae</taxon>
        <taxon>Rhizophagus</taxon>
    </lineage>
</organism>
<evidence type="ECO:0000313" key="2">
    <source>
        <dbReference type="Proteomes" id="UP000234323"/>
    </source>
</evidence>
<dbReference type="EMBL" id="LLXI01001226">
    <property type="protein sequence ID" value="PKY52552.1"/>
    <property type="molecule type" value="Genomic_DNA"/>
</dbReference>